<dbReference type="KEGG" id="hjo:AY555_02825"/>
<evidence type="ECO:0000313" key="2">
    <source>
        <dbReference type="EMBL" id="AMW34292.1"/>
    </source>
</evidence>
<organism evidence="2 3">
    <name type="scientific">Haematospirillum jordaniae</name>
    <dbReference type="NCBI Taxonomy" id="1549855"/>
    <lineage>
        <taxon>Bacteria</taxon>
        <taxon>Pseudomonadati</taxon>
        <taxon>Pseudomonadota</taxon>
        <taxon>Alphaproteobacteria</taxon>
        <taxon>Rhodospirillales</taxon>
        <taxon>Novispirillaceae</taxon>
        <taxon>Haematospirillum</taxon>
    </lineage>
</organism>
<reference evidence="2 3" key="1">
    <citation type="submission" date="2016-02" db="EMBL/GenBank/DDBJ databases">
        <title>Complete Genome of H5569, the type strain of the newly described species Haematospirillium jordaniae.</title>
        <authorList>
            <person name="Nicholson A.C."/>
            <person name="Humrighouse B.W."/>
            <person name="Loparov V."/>
            <person name="McQuiston J.R."/>
        </authorList>
    </citation>
    <scope>NUCLEOTIDE SEQUENCE [LARGE SCALE GENOMIC DNA]</scope>
    <source>
        <strain evidence="2 3">H5569</strain>
    </source>
</reference>
<feature type="region of interest" description="Disordered" evidence="1">
    <location>
        <begin position="1"/>
        <end position="39"/>
    </location>
</feature>
<dbReference type="GeneID" id="53316084"/>
<evidence type="ECO:0000256" key="1">
    <source>
        <dbReference type="SAM" id="MobiDB-lite"/>
    </source>
</evidence>
<proteinExistence type="predicted"/>
<keyword evidence="3" id="KW-1185">Reference proteome</keyword>
<dbReference type="OrthoDB" id="7843333at2"/>
<protein>
    <recommendedName>
        <fullName evidence="4">Terminase</fullName>
    </recommendedName>
</protein>
<dbReference type="AlphaFoldDB" id="A0A143DC41"/>
<dbReference type="EMBL" id="CP014525">
    <property type="protein sequence ID" value="AMW34292.1"/>
    <property type="molecule type" value="Genomic_DNA"/>
</dbReference>
<evidence type="ECO:0008006" key="4">
    <source>
        <dbReference type="Google" id="ProtNLM"/>
    </source>
</evidence>
<dbReference type="InterPro" id="IPR006448">
    <property type="entry name" value="Phage_term_ssu_P27"/>
</dbReference>
<evidence type="ECO:0000313" key="3">
    <source>
        <dbReference type="Proteomes" id="UP000076066"/>
    </source>
</evidence>
<dbReference type="Proteomes" id="UP000076066">
    <property type="component" value="Chromosome"/>
</dbReference>
<feature type="compositionally biased region" description="Polar residues" evidence="1">
    <location>
        <begin position="171"/>
        <end position="181"/>
    </location>
</feature>
<sequence>MGRRAKTPAEKKLCGSRVRKKNPHPDTSTTDSSRCPGPDVPSPPCWLVDAFARAEWTRLAADLVSMRILSPIDSINLAMLCQATATYVRAQQVVAEKGATYTTASKHGEMDRVRPEVKIAAEAEKTILRITKEFGLAPLSRARVATAHANNGVQLMLPGFDIAPSVKSDDQTASQGTSQADTFFGYGTAPVH</sequence>
<dbReference type="NCBIfam" id="TIGR01558">
    <property type="entry name" value="sm_term_P27"/>
    <property type="match status" value="1"/>
</dbReference>
<dbReference type="Pfam" id="PF05119">
    <property type="entry name" value="Terminase_4"/>
    <property type="match status" value="1"/>
</dbReference>
<accession>A0A143DC41</accession>
<gene>
    <name evidence="2" type="ORF">AY555_02825</name>
</gene>
<name>A0A143DC41_9PROT</name>
<feature type="region of interest" description="Disordered" evidence="1">
    <location>
        <begin position="167"/>
        <end position="192"/>
    </location>
</feature>
<dbReference type="RefSeq" id="WP_066133173.1">
    <property type="nucleotide sequence ID" value="NZ_CP014525.1"/>
</dbReference>
<dbReference type="STRING" id="1549855.AY555_02825"/>